<dbReference type="Proteomes" id="UP000886824">
    <property type="component" value="Unassembled WGS sequence"/>
</dbReference>
<dbReference type="GO" id="GO:0005524">
    <property type="term" value="F:ATP binding"/>
    <property type="evidence" value="ECO:0007669"/>
    <property type="project" value="UniProtKB-KW"/>
</dbReference>
<keyword evidence="1" id="KW-0067">ATP-binding</keyword>
<accession>A0A9D1Z404</accession>
<sequence>IMADEPTGALDSKTGRQVLEILHSLHEDGSTIILITHDNGIAATAERIVRLSDGHIIADGSREEVGL</sequence>
<reference evidence="1" key="1">
    <citation type="journal article" date="2021" name="PeerJ">
        <title>Extensive microbial diversity within the chicken gut microbiome revealed by metagenomics and culture.</title>
        <authorList>
            <person name="Gilroy R."/>
            <person name="Ravi A."/>
            <person name="Getino M."/>
            <person name="Pursley I."/>
            <person name="Horton D.L."/>
            <person name="Alikhan N.F."/>
            <person name="Baker D."/>
            <person name="Gharbi K."/>
            <person name="Hall N."/>
            <person name="Watson M."/>
            <person name="Adriaenssens E.M."/>
            <person name="Foster-Nyarko E."/>
            <person name="Jarju S."/>
            <person name="Secka A."/>
            <person name="Antonio M."/>
            <person name="Oren A."/>
            <person name="Chaudhuri R.R."/>
            <person name="La Ragione R."/>
            <person name="Hildebrand F."/>
            <person name="Pallen M.J."/>
        </authorList>
    </citation>
    <scope>NUCLEOTIDE SEQUENCE</scope>
    <source>
        <strain evidence="1">CHK33-7979</strain>
    </source>
</reference>
<dbReference type="Gene3D" id="3.40.50.300">
    <property type="entry name" value="P-loop containing nucleotide triphosphate hydrolases"/>
    <property type="match status" value="1"/>
</dbReference>
<dbReference type="EMBL" id="DXCX01000063">
    <property type="protein sequence ID" value="HIY73533.1"/>
    <property type="molecule type" value="Genomic_DNA"/>
</dbReference>
<dbReference type="GO" id="GO:0005886">
    <property type="term" value="C:plasma membrane"/>
    <property type="evidence" value="ECO:0007669"/>
    <property type="project" value="TreeGrafter"/>
</dbReference>
<dbReference type="PANTHER" id="PTHR24220:SF86">
    <property type="entry name" value="ABC TRANSPORTER ABCH.1"/>
    <property type="match status" value="1"/>
</dbReference>
<dbReference type="InterPro" id="IPR015854">
    <property type="entry name" value="ABC_transpr_LolD-like"/>
</dbReference>
<dbReference type="AlphaFoldDB" id="A0A9D1Z404"/>
<dbReference type="GO" id="GO:0022857">
    <property type="term" value="F:transmembrane transporter activity"/>
    <property type="evidence" value="ECO:0007669"/>
    <property type="project" value="TreeGrafter"/>
</dbReference>
<feature type="non-terminal residue" evidence="1">
    <location>
        <position position="1"/>
    </location>
</feature>
<name>A0A9D1Z404_9FIRM</name>
<organism evidence="1 2">
    <name type="scientific">Candidatus Intestinimonas merdavium</name>
    <dbReference type="NCBI Taxonomy" id="2838622"/>
    <lineage>
        <taxon>Bacteria</taxon>
        <taxon>Bacillati</taxon>
        <taxon>Bacillota</taxon>
        <taxon>Clostridia</taxon>
        <taxon>Eubacteriales</taxon>
        <taxon>Intestinimonas</taxon>
    </lineage>
</organism>
<dbReference type="PANTHER" id="PTHR24220">
    <property type="entry name" value="IMPORT ATP-BINDING PROTEIN"/>
    <property type="match status" value="1"/>
</dbReference>
<keyword evidence="1" id="KW-0547">Nucleotide-binding</keyword>
<evidence type="ECO:0000313" key="1">
    <source>
        <dbReference type="EMBL" id="HIY73533.1"/>
    </source>
</evidence>
<evidence type="ECO:0000313" key="2">
    <source>
        <dbReference type="Proteomes" id="UP000886824"/>
    </source>
</evidence>
<reference evidence="1" key="2">
    <citation type="submission" date="2021-04" db="EMBL/GenBank/DDBJ databases">
        <authorList>
            <person name="Gilroy R."/>
        </authorList>
    </citation>
    <scope>NUCLEOTIDE SEQUENCE</scope>
    <source>
        <strain evidence="1">CHK33-7979</strain>
    </source>
</reference>
<comment type="caution">
    <text evidence="1">The sequence shown here is derived from an EMBL/GenBank/DDBJ whole genome shotgun (WGS) entry which is preliminary data.</text>
</comment>
<proteinExistence type="predicted"/>
<dbReference type="InterPro" id="IPR027417">
    <property type="entry name" value="P-loop_NTPase"/>
</dbReference>
<protein>
    <submittedName>
        <fullName evidence="1">Macrolide ABC transporter ATP-binding protein</fullName>
    </submittedName>
</protein>
<gene>
    <name evidence="1" type="ORF">H9826_06115</name>
</gene>
<dbReference type="SUPFAM" id="SSF52540">
    <property type="entry name" value="P-loop containing nucleoside triphosphate hydrolases"/>
    <property type="match status" value="1"/>
</dbReference>